<feature type="region of interest" description="Disordered" evidence="12">
    <location>
        <begin position="187"/>
        <end position="210"/>
    </location>
</feature>
<evidence type="ECO:0000256" key="4">
    <source>
        <dbReference type="ARBA" id="ARBA00022737"/>
    </source>
</evidence>
<keyword evidence="3" id="KW-0479">Metal-binding</keyword>
<evidence type="ECO:0000256" key="7">
    <source>
        <dbReference type="ARBA" id="ARBA00023015"/>
    </source>
</evidence>
<dbReference type="SMART" id="SM00355">
    <property type="entry name" value="ZnF_C2H2"/>
    <property type="match status" value="3"/>
</dbReference>
<evidence type="ECO:0000313" key="14">
    <source>
        <dbReference type="EMBL" id="KAE8283834.1"/>
    </source>
</evidence>
<feature type="domain" description="C2H2-type" evidence="13">
    <location>
        <begin position="874"/>
        <end position="901"/>
    </location>
</feature>
<dbReference type="Proteomes" id="UP000424527">
    <property type="component" value="Unassembled WGS sequence"/>
</dbReference>
<feature type="region of interest" description="Disordered" evidence="12">
    <location>
        <begin position="1811"/>
        <end position="1920"/>
    </location>
</feature>
<keyword evidence="8" id="KW-0238">DNA-binding</keyword>
<keyword evidence="15" id="KW-1185">Reference proteome</keyword>
<dbReference type="GO" id="GO:0005634">
    <property type="term" value="C:nucleus"/>
    <property type="evidence" value="ECO:0007669"/>
    <property type="project" value="UniProtKB-SubCell"/>
</dbReference>
<evidence type="ECO:0000256" key="9">
    <source>
        <dbReference type="ARBA" id="ARBA00023163"/>
    </source>
</evidence>
<evidence type="ECO:0000313" key="15">
    <source>
        <dbReference type="Proteomes" id="UP000424527"/>
    </source>
</evidence>
<feature type="compositionally biased region" description="Basic and acidic residues" evidence="12">
    <location>
        <begin position="1824"/>
        <end position="1833"/>
    </location>
</feature>
<keyword evidence="6" id="KW-0862">Zinc</keyword>
<feature type="compositionally biased region" description="Acidic residues" evidence="12">
    <location>
        <begin position="832"/>
        <end position="841"/>
    </location>
</feature>
<dbReference type="GO" id="GO:0008270">
    <property type="term" value="F:zinc ion binding"/>
    <property type="evidence" value="ECO:0007669"/>
    <property type="project" value="UniProtKB-KW"/>
</dbReference>
<feature type="region of interest" description="Disordered" evidence="12">
    <location>
        <begin position="758"/>
        <end position="867"/>
    </location>
</feature>
<evidence type="ECO:0000256" key="1">
    <source>
        <dbReference type="ARBA" id="ARBA00004123"/>
    </source>
</evidence>
<dbReference type="Gene3D" id="3.30.160.60">
    <property type="entry name" value="Classic Zinc Finger"/>
    <property type="match status" value="2"/>
</dbReference>
<evidence type="ECO:0000256" key="12">
    <source>
        <dbReference type="SAM" id="MobiDB-lite"/>
    </source>
</evidence>
<evidence type="ECO:0000256" key="2">
    <source>
        <dbReference type="ARBA" id="ARBA00006991"/>
    </source>
</evidence>
<feature type="domain" description="C2H2-type" evidence="13">
    <location>
        <begin position="949"/>
        <end position="976"/>
    </location>
</feature>
<evidence type="ECO:0000256" key="8">
    <source>
        <dbReference type="ARBA" id="ARBA00023125"/>
    </source>
</evidence>
<name>A0A6G0HXC0_LARCR</name>
<comment type="subcellular location">
    <subcellularLocation>
        <location evidence="1">Nucleus</location>
    </subcellularLocation>
</comment>
<evidence type="ECO:0000256" key="10">
    <source>
        <dbReference type="ARBA" id="ARBA00023242"/>
    </source>
</evidence>
<dbReference type="InterPro" id="IPR013087">
    <property type="entry name" value="Znf_C2H2_type"/>
</dbReference>
<keyword evidence="9" id="KW-0804">Transcription</keyword>
<evidence type="ECO:0000259" key="13">
    <source>
        <dbReference type="PROSITE" id="PS50157"/>
    </source>
</evidence>
<keyword evidence="5 11" id="KW-0863">Zinc-finger</keyword>
<feature type="compositionally biased region" description="Polar residues" evidence="12">
    <location>
        <begin position="775"/>
        <end position="789"/>
    </location>
</feature>
<dbReference type="GO" id="GO:0003677">
    <property type="term" value="F:DNA binding"/>
    <property type="evidence" value="ECO:0007669"/>
    <property type="project" value="UniProtKB-KW"/>
</dbReference>
<dbReference type="PROSITE" id="PS50157">
    <property type="entry name" value="ZINC_FINGER_C2H2_2"/>
    <property type="match status" value="3"/>
</dbReference>
<organism evidence="14 15">
    <name type="scientific">Larimichthys crocea</name>
    <name type="common">Large yellow croaker</name>
    <name type="synonym">Pseudosciaena crocea</name>
    <dbReference type="NCBI Taxonomy" id="215358"/>
    <lineage>
        <taxon>Eukaryota</taxon>
        <taxon>Metazoa</taxon>
        <taxon>Chordata</taxon>
        <taxon>Craniata</taxon>
        <taxon>Vertebrata</taxon>
        <taxon>Euteleostomi</taxon>
        <taxon>Actinopterygii</taxon>
        <taxon>Neopterygii</taxon>
        <taxon>Teleostei</taxon>
        <taxon>Neoteleostei</taxon>
        <taxon>Acanthomorphata</taxon>
        <taxon>Eupercaria</taxon>
        <taxon>Sciaenidae</taxon>
        <taxon>Larimichthys</taxon>
    </lineage>
</organism>
<keyword evidence="10" id="KW-0539">Nucleus</keyword>
<dbReference type="PANTHER" id="PTHR31751">
    <property type="entry name" value="SI:CH211-108C17.2-RELATED-RELATED"/>
    <property type="match status" value="1"/>
</dbReference>
<gene>
    <name evidence="14" type="ORF">D5F01_LYC17160</name>
</gene>
<dbReference type="Pfam" id="PF00096">
    <property type="entry name" value="zf-C2H2"/>
    <property type="match status" value="2"/>
</dbReference>
<comment type="caution">
    <text evidence="14">The sequence shown here is derived from an EMBL/GenBank/DDBJ whole genome shotgun (WGS) entry which is preliminary data.</text>
</comment>
<feature type="region of interest" description="Disordered" evidence="12">
    <location>
        <begin position="989"/>
        <end position="1009"/>
    </location>
</feature>
<sequence>MEDHLYCAGEQHTAARETPGPPMAQPQEAARRRWSRHETKVNIGVAYGRWRQLMRDKGFQSHAEVACFLLYSYERRHSAAPCHSAASARTDSDFIAEVTEIIDFEQSLDDGCLAEEDVDENVFNDPVNSVLDLACDGSPHCHQKDGAEDDDSDDENLPSICIRTGGALQRAPSIDRLPVIGIDETVHDQPAYEDPPDEPRPPSQDAALPGPQQVLSEETLIGAKASIVYEDCLRQLASFLVLPVEKCSGGMKTGETCDCVAPFEINIAYKGTATSVEWICPNGHSVWRWNSQPVMNFGMQAGDFLLSTNILLSGNNYAKVALLFNFMNMGMMSKNTFHSIQGSYCVDTIKEFWEERRTEAISRLRGKDVMVLADGRNDSPGHGAQYCSYITMENETKEVIHVATVEKRQTSWNSVVMEKEGFIETVDKLTSEIKLVEICTDAHDQIAALMNPGGGRYKALGIHHSLDVWHGAKSLAKKIAVAAKSEGQSILLVWMKDIVNHFWWCCKTANTTEQFHPLWVGIIHHVCDVHTWSRGSCQHGHLEETRGKLWIQKESKCHKALLEILLDKCWLKDIHKYLRFRSTADLETFQNHILMYANKHYALSPPLYEARVLLAALDYNFHRNRPPMKTGEGRQIFRRLYRKYGSTYSMYSLKSEKSYGYISELQARIVKKRISGAVKTEAKGLGLMPRMHAQTQLRRDLVLTADIQQVLVGEVFSSEQSPSLDWDHSEVLHIKEEPNELWISQEGKQLNGLEKAEGNRYPAAVSEKSEKKRQISQPQAGSSTMQIKTEPQENFGGSEPAVKPDPDAYSQPDIDDDETDVSEDWKNADSDSGSETDDSDNWDGTSSPEPGVNALKHEEPPVSDAGCDTGKRTFSCFDCGDSFHDEESLQKHVKCHLEKKSPSLMEPNVDSQVRAHKVEKDIECDVCGKVLRQGSLKKHMRVHTGEKPFSCKVCGKTFTERANVTNHMRLHTGETVQLRRLREKVDALRPVGGGNAPSTRRSRCRAGGRGSVGRGLGLGVGTGLTASCPQMDDHTYCSAQEQAAEPDPPSLKRRKLQEVKRNRDRRRQKTRVNIGVAFSRWKSLMREKCFQNDSEVACFLLHSYEKGNLFPAAARRVPTIGDLSGSDSDEHVTAEAAEAPIIEQSLHDTSRVKDMADSVIDWSEDGSPLYQPKDGAEDNDSSDDENLPSICIRTGGALQRAPSIDRLPVIGIDETVHDQPAYEDPPDEPRPPSQDAALPGPQQVLSGETLIGAKASIVYEDCLRQLASFLVLPVEKCSGGVKTGETCDCVAPFEINIAYKGTATSVEWICPNGHSVWRWNSQPVMNFGMQAGDFLLSTNILLSGNNYAKVALLFNFMNMGMMSKNTFHSIQGSYCVDTIKEFWEERRTEAISRLRGKDVMVLADGRNDSPGHGAQYCSYITMENETKEVIHVATVEKRQTSWNSVVMEKEGFIETVGTLSLQIKLVEICTNANALIGSLMSRDEGRYKDLGIHHSLDVWHGAKSLAKKIAVAAKKKGQSILLTWLKDIVNHFWWCCKTADTTQQFLTLWVSIIHHICNIHTWSKGSCHHGHLEETRGKSWIQKGTRCHKALLEIVVNKRWLKDIHKYLRFRSTADLETFQNHILMYANKRYTFSSAVYEARVLLAALDYNFHRNRPTVKTVDGKEILRRLYKKNGRRYSVYALRSEKSYEYISDLQARIVKRRLSSEAPTRSSFQPNEPRGLGWVTAIPAPTTPIFVRTVKRCVVLPADVQQVLVGDVALPEGNHSLEPEDPEPSHIKEEEEELCVSQEGEHPDWQMEADINRFLFSAASVKSEDDEEELQQTEDSRDAEPRARSSAMEVKTESDAEDCGGSEPARNPDPDNHSQPNPDETDSDSSDTDISEEQWYGCLSDSEPEDSDGGWKETMAPEFGVNTRGLFRDT</sequence>
<dbReference type="SUPFAM" id="SSF57667">
    <property type="entry name" value="beta-beta-alpha zinc fingers"/>
    <property type="match status" value="1"/>
</dbReference>
<proteinExistence type="inferred from homology"/>
<keyword evidence="4" id="KW-0677">Repeat</keyword>
<keyword evidence="7" id="KW-0805">Transcription regulation</keyword>
<feature type="compositionally biased region" description="Acidic residues" evidence="12">
    <location>
        <begin position="1177"/>
        <end position="1186"/>
    </location>
</feature>
<feature type="region of interest" description="Disordered" evidence="12">
    <location>
        <begin position="1162"/>
        <end position="1189"/>
    </location>
</feature>
<feature type="compositionally biased region" description="Acidic residues" evidence="12">
    <location>
        <begin position="813"/>
        <end position="822"/>
    </location>
</feature>
<dbReference type="FunFam" id="3.30.160.60:FF:000508">
    <property type="entry name" value="Myeloid zinc finger 1"/>
    <property type="match status" value="1"/>
</dbReference>
<dbReference type="EMBL" id="REGW02000017">
    <property type="protein sequence ID" value="KAE8283834.1"/>
    <property type="molecule type" value="Genomic_DNA"/>
</dbReference>
<comment type="similarity">
    <text evidence="2">Belongs to the krueppel C2H2-type zinc-finger protein family.</text>
</comment>
<feature type="domain" description="C2H2-type" evidence="13">
    <location>
        <begin position="922"/>
        <end position="948"/>
    </location>
</feature>
<dbReference type="PROSITE" id="PS00028">
    <property type="entry name" value="ZINC_FINGER_C2H2_1"/>
    <property type="match status" value="2"/>
</dbReference>
<dbReference type="PANTHER" id="PTHR31751:SF7">
    <property type="entry name" value="THAP-TYPE DOMAIN-CONTAINING PROTEIN"/>
    <property type="match status" value="1"/>
</dbReference>
<feature type="region of interest" description="Disordered" evidence="12">
    <location>
        <begin position="1761"/>
        <end position="1790"/>
    </location>
</feature>
<reference evidence="14 15" key="1">
    <citation type="submission" date="2019-07" db="EMBL/GenBank/DDBJ databases">
        <title>Chromosome genome assembly for large yellow croaker.</title>
        <authorList>
            <person name="Xiao S."/>
        </authorList>
    </citation>
    <scope>NUCLEOTIDE SEQUENCE [LARGE SCALE GENOMIC DNA]</scope>
    <source>
        <strain evidence="14">JMULYC20181020</strain>
        <tissue evidence="14">Muscle</tissue>
    </source>
</reference>
<feature type="compositionally biased region" description="Basic and acidic residues" evidence="12">
    <location>
        <begin position="1765"/>
        <end position="1779"/>
    </location>
</feature>
<evidence type="ECO:0000256" key="3">
    <source>
        <dbReference type="ARBA" id="ARBA00022723"/>
    </source>
</evidence>
<feature type="region of interest" description="Disordered" evidence="12">
    <location>
        <begin position="1217"/>
        <end position="1241"/>
    </location>
</feature>
<feature type="compositionally biased region" description="Acidic residues" evidence="12">
    <location>
        <begin position="1869"/>
        <end position="1882"/>
    </location>
</feature>
<accession>A0A6G0HXC0</accession>
<evidence type="ECO:0000256" key="11">
    <source>
        <dbReference type="PROSITE-ProRule" id="PRU00042"/>
    </source>
</evidence>
<evidence type="ECO:0000256" key="5">
    <source>
        <dbReference type="ARBA" id="ARBA00022771"/>
    </source>
</evidence>
<dbReference type="InterPro" id="IPR036236">
    <property type="entry name" value="Znf_C2H2_sf"/>
</dbReference>
<dbReference type="GO" id="GO:0042802">
    <property type="term" value="F:identical protein binding"/>
    <property type="evidence" value="ECO:0007669"/>
    <property type="project" value="UniProtKB-ARBA"/>
</dbReference>
<feature type="region of interest" description="Disordered" evidence="12">
    <location>
        <begin position="1037"/>
        <end position="1068"/>
    </location>
</feature>
<evidence type="ECO:0000256" key="6">
    <source>
        <dbReference type="ARBA" id="ARBA00022833"/>
    </source>
</evidence>
<protein>
    <recommendedName>
        <fullName evidence="13">C2H2-type domain-containing protein</fullName>
    </recommendedName>
</protein>